<dbReference type="GO" id="GO:0016592">
    <property type="term" value="C:mediator complex"/>
    <property type="evidence" value="ECO:0007669"/>
    <property type="project" value="TreeGrafter"/>
</dbReference>
<keyword evidence="3" id="KW-1185">Reference proteome</keyword>
<evidence type="ECO:0000259" key="1">
    <source>
        <dbReference type="Pfam" id="PF00512"/>
    </source>
</evidence>
<dbReference type="Gene3D" id="1.10.287.130">
    <property type="match status" value="1"/>
</dbReference>
<keyword evidence="2" id="KW-0418">Kinase</keyword>
<dbReference type="OrthoDB" id="7690434at2759"/>
<name>A0A830CIT5_9LAMI</name>
<keyword evidence="2" id="KW-0808">Transferase</keyword>
<dbReference type="EMBL" id="BMAC01000404">
    <property type="protein sequence ID" value="GFP95733.1"/>
    <property type="molecule type" value="Genomic_DNA"/>
</dbReference>
<dbReference type="SUPFAM" id="SSF47384">
    <property type="entry name" value="Homodimeric domain of signal transducing histidine kinase"/>
    <property type="match status" value="1"/>
</dbReference>
<accession>A0A830CIT5</accession>
<sequence length="436" mass="49945">MIRVKPNINTEVMWRKEIRKIWNGEDLFFRLSVKRQVGPLVRICYANGPRFAACAPEIPSEVPIRRKYKYLSPKAGRGSGSSWVFKCYSGSGSSWVFKCYSGSSLFGLEQPSMLLARRFWVSSSSKGPLPSNLKELDAHCHQDKELRYRFIFNHFLSLGEQDIIGKTDVEIFSRTGVKEPQDFKWEVLERGLPAKREITFKTELFEESMLAKQMLATRSHEIRSPLSEVMSMAEILSTTNLDKEKTQLLNTAIACEKVKKIKELSEGYNIIGLSQRYKNASASATLAANWPPIVQIVCLISRDHMNKRQYAGKADFLVFLALNQHGFLGQLLNGFSKHRSGKCDFPERYLKKPFWKVTDEYGMPSHRNSKVKRAWPGVEVRWVTPWEAFPGSARVRTKCARKDLCRYSGANPQVRRAILGRYKWYQSHLPAGKTGN</sequence>
<evidence type="ECO:0000313" key="3">
    <source>
        <dbReference type="Proteomes" id="UP000653305"/>
    </source>
</evidence>
<proteinExistence type="predicted"/>
<gene>
    <name evidence="2" type="ORF">PHJA_001717500</name>
</gene>
<dbReference type="InterPro" id="IPR036097">
    <property type="entry name" value="HisK_dim/P_sf"/>
</dbReference>
<organism evidence="2 3">
    <name type="scientific">Phtheirospermum japonicum</name>
    <dbReference type="NCBI Taxonomy" id="374723"/>
    <lineage>
        <taxon>Eukaryota</taxon>
        <taxon>Viridiplantae</taxon>
        <taxon>Streptophyta</taxon>
        <taxon>Embryophyta</taxon>
        <taxon>Tracheophyta</taxon>
        <taxon>Spermatophyta</taxon>
        <taxon>Magnoliopsida</taxon>
        <taxon>eudicotyledons</taxon>
        <taxon>Gunneridae</taxon>
        <taxon>Pentapetalae</taxon>
        <taxon>asterids</taxon>
        <taxon>lamiids</taxon>
        <taxon>Lamiales</taxon>
        <taxon>Orobanchaceae</taxon>
        <taxon>Orobanchaceae incertae sedis</taxon>
        <taxon>Phtheirospermum</taxon>
    </lineage>
</organism>
<dbReference type="Pfam" id="PF00512">
    <property type="entry name" value="HisKA"/>
    <property type="match status" value="1"/>
</dbReference>
<dbReference type="CDD" id="cd00082">
    <property type="entry name" value="HisKA"/>
    <property type="match status" value="1"/>
</dbReference>
<dbReference type="GO" id="GO:0000155">
    <property type="term" value="F:phosphorelay sensor kinase activity"/>
    <property type="evidence" value="ECO:0007669"/>
    <property type="project" value="InterPro"/>
</dbReference>
<dbReference type="GO" id="GO:0045944">
    <property type="term" value="P:positive regulation of transcription by RNA polymerase II"/>
    <property type="evidence" value="ECO:0007669"/>
    <property type="project" value="TreeGrafter"/>
</dbReference>
<dbReference type="GO" id="GO:0005667">
    <property type="term" value="C:transcription regulator complex"/>
    <property type="evidence" value="ECO:0007669"/>
    <property type="project" value="TreeGrafter"/>
</dbReference>
<dbReference type="Proteomes" id="UP000653305">
    <property type="component" value="Unassembled WGS sequence"/>
</dbReference>
<comment type="caution">
    <text evidence="2">The sequence shown here is derived from an EMBL/GenBank/DDBJ whole genome shotgun (WGS) entry which is preliminary data.</text>
</comment>
<dbReference type="AlphaFoldDB" id="A0A830CIT5"/>
<feature type="domain" description="Signal transduction histidine kinase dimerisation/phosphoacceptor" evidence="1">
    <location>
        <begin position="212"/>
        <end position="256"/>
    </location>
</feature>
<reference evidence="2" key="1">
    <citation type="submission" date="2020-07" db="EMBL/GenBank/DDBJ databases">
        <title>Ethylene signaling mediates host invasion by parasitic plants.</title>
        <authorList>
            <person name="Yoshida S."/>
        </authorList>
    </citation>
    <scope>NUCLEOTIDE SEQUENCE</scope>
    <source>
        <strain evidence="2">Okayama</strain>
    </source>
</reference>
<dbReference type="InterPro" id="IPR003661">
    <property type="entry name" value="HisK_dim/P_dom"/>
</dbReference>
<dbReference type="PANTHER" id="PTHR12433">
    <property type="entry name" value="MEDIATOR OF RNA POLYMERASE II TRANSCRIPTION SUBUNIT 25"/>
    <property type="match status" value="1"/>
</dbReference>
<protein>
    <submittedName>
        <fullName evidence="2">Histidine kinase 5</fullName>
    </submittedName>
</protein>
<dbReference type="PANTHER" id="PTHR12433:SF11">
    <property type="entry name" value="MEDIATOR OF RNA POLYMERASE II TRANSCRIPTION SUBUNIT 25"/>
    <property type="match status" value="1"/>
</dbReference>
<evidence type="ECO:0000313" key="2">
    <source>
        <dbReference type="EMBL" id="GFP95733.1"/>
    </source>
</evidence>